<feature type="transmembrane region" description="Helical" evidence="10">
    <location>
        <begin position="145"/>
        <end position="166"/>
    </location>
</feature>
<organism evidence="13 14">
    <name type="scientific">Marasmiellus scandens</name>
    <dbReference type="NCBI Taxonomy" id="2682957"/>
    <lineage>
        <taxon>Eukaryota</taxon>
        <taxon>Fungi</taxon>
        <taxon>Dikarya</taxon>
        <taxon>Basidiomycota</taxon>
        <taxon>Agaricomycotina</taxon>
        <taxon>Agaricomycetes</taxon>
        <taxon>Agaricomycetidae</taxon>
        <taxon>Agaricales</taxon>
        <taxon>Marasmiineae</taxon>
        <taxon>Omphalotaceae</taxon>
        <taxon>Marasmiellus</taxon>
    </lineage>
</organism>
<keyword evidence="4 10" id="KW-0109">Calcium transport</keyword>
<feature type="region of interest" description="Disordered" evidence="11">
    <location>
        <begin position="303"/>
        <end position="326"/>
    </location>
</feature>
<feature type="region of interest" description="Disordered" evidence="11">
    <location>
        <begin position="1"/>
        <end position="32"/>
    </location>
</feature>
<dbReference type="InterPro" id="IPR044880">
    <property type="entry name" value="NCX_ion-bd_dom_sf"/>
</dbReference>
<dbReference type="InterPro" id="IPR004798">
    <property type="entry name" value="CAX-like"/>
</dbReference>
<evidence type="ECO:0000256" key="10">
    <source>
        <dbReference type="RuleBase" id="RU365028"/>
    </source>
</evidence>
<feature type="domain" description="Sodium/calcium exchanger membrane region" evidence="12">
    <location>
        <begin position="333"/>
        <end position="472"/>
    </location>
</feature>
<feature type="transmembrane region" description="Helical" evidence="10">
    <location>
        <begin position="330"/>
        <end position="351"/>
    </location>
</feature>
<proteinExistence type="inferred from homology"/>
<feature type="transmembrane region" description="Helical" evidence="10">
    <location>
        <begin position="371"/>
        <end position="390"/>
    </location>
</feature>
<evidence type="ECO:0000259" key="12">
    <source>
        <dbReference type="Pfam" id="PF01699"/>
    </source>
</evidence>
<feature type="transmembrane region" description="Helical" evidence="10">
    <location>
        <begin position="429"/>
        <end position="449"/>
    </location>
</feature>
<name>A0ABR1INW9_9AGAR</name>
<feature type="transmembrane region" description="Helical" evidence="10">
    <location>
        <begin position="178"/>
        <end position="199"/>
    </location>
</feature>
<dbReference type="PANTHER" id="PTHR31503">
    <property type="entry name" value="VACUOLAR CALCIUM ION TRANSPORTER"/>
    <property type="match status" value="1"/>
</dbReference>
<comment type="function">
    <text evidence="10">Has a role in promoting intracellular calcium ion sequestration via the exchange of calcium ions for hydrogen ions across the vacuolar membrane. Involved also in manganese ion homeostasis via its uptake into the vacuole.</text>
</comment>
<evidence type="ECO:0000256" key="9">
    <source>
        <dbReference type="ARBA" id="ARBA00023136"/>
    </source>
</evidence>
<sequence length="490" mass="52624">MQQDPYELESIDGSCEERYAPPRRANTEPAPRINSPFISRKRIITSTVDLVNNRLQKSATLEKTLTAADGQQSRLQGMRRIVSPFWVTFSCITIALTALSWALHFALGDKSPTGVFVSAFMALMLQAYILGYATEQLSLSSGEKVAALLNVSFGNAVELIVAIIALTKCELEVVQSSLIGSVFSNLLLVTGMALIAGGLRHGVQRFSSEEAQLQSALLVFACCSILFPTVSYILQSFNNGANLVSVDNQLYAFSRGSAVVSVLGKISPSLAPMHILKRSSIPVYVCFLTYSMGLSKKPSTATKADDLELNDTSPTETSEEEDEEPSIGRITALSILLGVTAVVGVTAEFLVSSLDGMTSEGPLSKQFVSVILLPIVGNAAEHCSAIMLAVKNKARMSLDIAVGSSLQISLFVLPVSVLLGWAMGHPMTLFFDPFQAVVLLVSVLLVSFIIQDGKSNWMEGVLLFAPFVNLCVGFQVYSGFESTTAVNTCS</sequence>
<keyword evidence="10" id="KW-0926">Vacuole</keyword>
<evidence type="ECO:0000313" key="14">
    <source>
        <dbReference type="Proteomes" id="UP001498398"/>
    </source>
</evidence>
<feature type="transmembrane region" description="Helical" evidence="10">
    <location>
        <begin position="461"/>
        <end position="480"/>
    </location>
</feature>
<feature type="domain" description="Sodium/calcium exchanger membrane region" evidence="12">
    <location>
        <begin position="113"/>
        <end position="237"/>
    </location>
</feature>
<keyword evidence="5 10" id="KW-0812">Transmembrane</keyword>
<comment type="similarity">
    <text evidence="2 10">Belongs to the Ca(2+):cation antiporter (CaCA) (TC 2.A.19) family.</text>
</comment>
<evidence type="ECO:0000256" key="11">
    <source>
        <dbReference type="SAM" id="MobiDB-lite"/>
    </source>
</evidence>
<evidence type="ECO:0000256" key="1">
    <source>
        <dbReference type="ARBA" id="ARBA00004127"/>
    </source>
</evidence>
<dbReference type="InterPro" id="IPR004713">
    <property type="entry name" value="CaH_exchang"/>
</dbReference>
<dbReference type="Proteomes" id="UP001498398">
    <property type="component" value="Unassembled WGS sequence"/>
</dbReference>
<comment type="subcellular location">
    <subcellularLocation>
        <location evidence="1">Endomembrane system</location>
        <topology evidence="1">Multi-pass membrane protein</topology>
    </subcellularLocation>
    <subcellularLocation>
        <location evidence="10">Vacuole membrane</location>
    </subcellularLocation>
</comment>
<feature type="transmembrane region" description="Helical" evidence="10">
    <location>
        <begin position="402"/>
        <end position="423"/>
    </location>
</feature>
<dbReference type="InterPro" id="IPR004837">
    <property type="entry name" value="NaCa_Exmemb"/>
</dbReference>
<comment type="caution">
    <text evidence="13">The sequence shown here is derived from an EMBL/GenBank/DDBJ whole genome shotgun (WGS) entry which is preliminary data.</text>
</comment>
<feature type="compositionally biased region" description="Acidic residues" evidence="11">
    <location>
        <begin position="1"/>
        <end position="10"/>
    </location>
</feature>
<evidence type="ECO:0000313" key="13">
    <source>
        <dbReference type="EMBL" id="KAK7434632.1"/>
    </source>
</evidence>
<evidence type="ECO:0000256" key="6">
    <source>
        <dbReference type="ARBA" id="ARBA00022837"/>
    </source>
</evidence>
<dbReference type="EMBL" id="JBANRG010000120">
    <property type="protein sequence ID" value="KAK7434632.1"/>
    <property type="molecule type" value="Genomic_DNA"/>
</dbReference>
<keyword evidence="3 10" id="KW-0813">Transport</keyword>
<keyword evidence="14" id="KW-1185">Reference proteome</keyword>
<keyword evidence="7 10" id="KW-1133">Transmembrane helix</keyword>
<comment type="caution">
    <text evidence="10">Lacks conserved residue(s) required for the propagation of feature annotation.</text>
</comment>
<feature type="transmembrane region" description="Helical" evidence="10">
    <location>
        <begin position="81"/>
        <end position="103"/>
    </location>
</feature>
<evidence type="ECO:0000256" key="8">
    <source>
        <dbReference type="ARBA" id="ARBA00023065"/>
    </source>
</evidence>
<reference evidence="13 14" key="1">
    <citation type="submission" date="2024-01" db="EMBL/GenBank/DDBJ databases">
        <title>A draft genome for the cacao thread blight pathogen Marasmiellus scandens.</title>
        <authorList>
            <person name="Baruah I.K."/>
            <person name="Leung J."/>
            <person name="Bukari Y."/>
            <person name="Amoako-Attah I."/>
            <person name="Meinhardt L.W."/>
            <person name="Bailey B.A."/>
            <person name="Cohen S.P."/>
        </authorList>
    </citation>
    <scope>NUCLEOTIDE SEQUENCE [LARGE SCALE GENOMIC DNA]</scope>
    <source>
        <strain evidence="13 14">GH-19</strain>
    </source>
</reference>
<evidence type="ECO:0000256" key="3">
    <source>
        <dbReference type="ARBA" id="ARBA00022448"/>
    </source>
</evidence>
<feature type="transmembrane region" description="Helical" evidence="10">
    <location>
        <begin position="115"/>
        <end position="133"/>
    </location>
</feature>
<evidence type="ECO:0000256" key="2">
    <source>
        <dbReference type="ARBA" id="ARBA00008170"/>
    </source>
</evidence>
<dbReference type="NCBIfam" id="TIGR00378">
    <property type="entry name" value="cax"/>
    <property type="match status" value="1"/>
</dbReference>
<keyword evidence="9 10" id="KW-0472">Membrane</keyword>
<keyword evidence="10" id="KW-0050">Antiport</keyword>
<dbReference type="Pfam" id="PF01699">
    <property type="entry name" value="Na_Ca_ex"/>
    <property type="match status" value="2"/>
</dbReference>
<keyword evidence="8 10" id="KW-0406">Ion transport</keyword>
<dbReference type="Gene3D" id="1.20.1420.30">
    <property type="entry name" value="NCX, central ion-binding region"/>
    <property type="match status" value="1"/>
</dbReference>
<protein>
    <recommendedName>
        <fullName evidence="10">Vacuolar calcium ion transporter</fullName>
    </recommendedName>
</protein>
<evidence type="ECO:0000256" key="4">
    <source>
        <dbReference type="ARBA" id="ARBA00022568"/>
    </source>
</evidence>
<accession>A0ABR1INW9</accession>
<evidence type="ECO:0000256" key="5">
    <source>
        <dbReference type="ARBA" id="ARBA00022692"/>
    </source>
</evidence>
<keyword evidence="6 10" id="KW-0106">Calcium</keyword>
<evidence type="ECO:0000256" key="7">
    <source>
        <dbReference type="ARBA" id="ARBA00022989"/>
    </source>
</evidence>
<dbReference type="PANTHER" id="PTHR31503:SF22">
    <property type="entry name" value="VACUOLAR CALCIUM ION TRANSPORTER"/>
    <property type="match status" value="1"/>
</dbReference>
<gene>
    <name evidence="13" type="ORF">VKT23_020098</name>
</gene>